<dbReference type="PANTHER" id="PTHR45833">
    <property type="entry name" value="METHIONINE SYNTHASE"/>
    <property type="match status" value="1"/>
</dbReference>
<keyword evidence="10 21" id="KW-0846">Cobalamin</keyword>
<dbReference type="FunFam" id="3.20.20.20:FF:000002">
    <property type="entry name" value="Methionine synthase"/>
    <property type="match status" value="1"/>
</dbReference>
<evidence type="ECO:0000256" key="21">
    <source>
        <dbReference type="PIRNR" id="PIRNR000381"/>
    </source>
</evidence>
<evidence type="ECO:0000256" key="7">
    <source>
        <dbReference type="ARBA" id="ARBA00013998"/>
    </source>
</evidence>
<dbReference type="NCBIfam" id="NF007024">
    <property type="entry name" value="PRK09490.1"/>
    <property type="match status" value="1"/>
</dbReference>
<keyword evidence="17 21" id="KW-0170">Cobalt</keyword>
<comment type="similarity">
    <text evidence="5">Belongs to the vitamin-B12 dependent methionine synthase family.</text>
</comment>
<dbReference type="PROSITE" id="PS50972">
    <property type="entry name" value="PTERIN_BINDING"/>
    <property type="match status" value="1"/>
</dbReference>
<keyword evidence="11 21" id="KW-0808">Transferase</keyword>
<feature type="domain" description="Hcy-binding" evidence="25">
    <location>
        <begin position="2"/>
        <end position="321"/>
    </location>
</feature>
<feature type="binding site" evidence="23">
    <location>
        <begin position="1180"/>
        <end position="1181"/>
    </location>
    <ligand>
        <name>S-adenosyl-L-methionine</name>
        <dbReference type="ChEBI" id="CHEBI:59789"/>
    </ligand>
</feature>
<dbReference type="GO" id="GO:0008705">
    <property type="term" value="F:methionine synthase activity"/>
    <property type="evidence" value="ECO:0007669"/>
    <property type="project" value="UniProtKB-UniRule"/>
</dbReference>
<dbReference type="SUPFAM" id="SSF47644">
    <property type="entry name" value="Methionine synthase domain"/>
    <property type="match status" value="1"/>
</dbReference>
<dbReference type="CDD" id="cd00740">
    <property type="entry name" value="MeTr"/>
    <property type="match status" value="1"/>
</dbReference>
<evidence type="ECO:0000256" key="5">
    <source>
        <dbReference type="ARBA" id="ARBA00010398"/>
    </source>
</evidence>
<comment type="pathway">
    <text evidence="4 21">Amino-acid biosynthesis; L-methionine biosynthesis via de novo pathway; L-methionine from L-homocysteine (MetH route): step 1/1.</text>
</comment>
<keyword evidence="15 21" id="KW-0862">Zinc</keyword>
<feature type="binding site" evidence="22 24">
    <location>
        <position position="307"/>
    </location>
    <ligand>
        <name>Zn(2+)</name>
        <dbReference type="ChEBI" id="CHEBI:29105"/>
    </ligand>
</feature>
<keyword evidence="16 21" id="KW-0486">Methionine biosynthesis</keyword>
<comment type="cofactor">
    <cofactor evidence="2 21 24">
        <name>Zn(2+)</name>
        <dbReference type="ChEBI" id="CHEBI:29105"/>
    </cofactor>
</comment>
<evidence type="ECO:0000259" key="28">
    <source>
        <dbReference type="PROSITE" id="PS51332"/>
    </source>
</evidence>
<dbReference type="SMART" id="SM01018">
    <property type="entry name" value="B12-binding_2"/>
    <property type="match status" value="1"/>
</dbReference>
<evidence type="ECO:0000256" key="11">
    <source>
        <dbReference type="ARBA" id="ARBA00022679"/>
    </source>
</evidence>
<dbReference type="InterPro" id="IPR004223">
    <property type="entry name" value="VitB12-dep_Met_synth_activ_dom"/>
</dbReference>
<evidence type="ECO:0000256" key="22">
    <source>
        <dbReference type="PIRSR" id="PIRSR000381-1"/>
    </source>
</evidence>
<dbReference type="GO" id="GO:0031419">
    <property type="term" value="F:cobalamin binding"/>
    <property type="evidence" value="ECO:0007669"/>
    <property type="project" value="UniProtKB-UniRule"/>
</dbReference>
<dbReference type="Pfam" id="PF00809">
    <property type="entry name" value="Pterin_bind"/>
    <property type="match status" value="1"/>
</dbReference>
<evidence type="ECO:0000256" key="2">
    <source>
        <dbReference type="ARBA" id="ARBA00001947"/>
    </source>
</evidence>
<keyword evidence="13 21" id="KW-0479">Metal-binding</keyword>
<dbReference type="Gene3D" id="3.20.20.20">
    <property type="entry name" value="Dihydropteroate synthase-like"/>
    <property type="match status" value="1"/>
</dbReference>
<dbReference type="Gene3D" id="1.10.288.10">
    <property type="entry name" value="Cobalamin-dependent Methionine Synthase, domain 2"/>
    <property type="match status" value="1"/>
</dbReference>
<dbReference type="Pfam" id="PF02607">
    <property type="entry name" value="B12-binding_2"/>
    <property type="match status" value="1"/>
</dbReference>
<evidence type="ECO:0000259" key="29">
    <source>
        <dbReference type="PROSITE" id="PS51337"/>
    </source>
</evidence>
<gene>
    <name evidence="30" type="ORF">COW36_15465</name>
</gene>
<dbReference type="FunFam" id="3.20.20.330:FF:000001">
    <property type="entry name" value="Methionine synthase"/>
    <property type="match status" value="1"/>
</dbReference>
<comment type="function">
    <text evidence="18 21">Catalyzes the transfer of a methyl group from methyl-cobalamin to homocysteine, yielding enzyme-bound cob(I)alamin and methionine. Subsequently, remethylates the cofactor using methyltetrahydrofolate.</text>
</comment>
<dbReference type="GO" id="GO:0005829">
    <property type="term" value="C:cytosol"/>
    <property type="evidence" value="ECO:0007669"/>
    <property type="project" value="TreeGrafter"/>
</dbReference>
<dbReference type="GO" id="GO:0008270">
    <property type="term" value="F:zinc ion binding"/>
    <property type="evidence" value="ECO:0007669"/>
    <property type="project" value="UniProtKB-UniRule"/>
</dbReference>
<feature type="binding site" evidence="23">
    <location>
        <position position="797"/>
    </location>
    <ligand>
        <name>methylcob(III)alamin</name>
        <dbReference type="ChEBI" id="CHEBI:28115"/>
    </ligand>
</feature>
<evidence type="ECO:0000256" key="8">
    <source>
        <dbReference type="ARBA" id="ARBA00022603"/>
    </source>
</evidence>
<dbReference type="GO" id="GO:0050667">
    <property type="term" value="P:homocysteine metabolic process"/>
    <property type="evidence" value="ECO:0007669"/>
    <property type="project" value="TreeGrafter"/>
</dbReference>
<feature type="binding site" description="axial binding residue" evidence="22">
    <location>
        <position position="752"/>
    </location>
    <ligand>
        <name>methylcob(III)alamin</name>
        <dbReference type="ChEBI" id="CHEBI:28115"/>
    </ligand>
    <ligandPart>
        <name>Co</name>
        <dbReference type="ChEBI" id="CHEBI:27638"/>
    </ligandPart>
</feature>
<feature type="binding site" evidence="23">
    <location>
        <position position="939"/>
    </location>
    <ligand>
        <name>S-adenosyl-L-methionine</name>
        <dbReference type="ChEBI" id="CHEBI:59789"/>
    </ligand>
</feature>
<evidence type="ECO:0000256" key="10">
    <source>
        <dbReference type="ARBA" id="ARBA00022628"/>
    </source>
</evidence>
<evidence type="ECO:0000256" key="3">
    <source>
        <dbReference type="ARBA" id="ARBA00001956"/>
    </source>
</evidence>
<evidence type="ECO:0000259" key="25">
    <source>
        <dbReference type="PROSITE" id="PS50970"/>
    </source>
</evidence>
<dbReference type="GO" id="GO:0032259">
    <property type="term" value="P:methylation"/>
    <property type="evidence" value="ECO:0007669"/>
    <property type="project" value="UniProtKB-KW"/>
</dbReference>
<dbReference type="FunFam" id="3.40.50.280:FF:000001">
    <property type="entry name" value="Methionine synthase"/>
    <property type="match status" value="1"/>
</dbReference>
<dbReference type="UniPathway" id="UPA00051">
    <property type="reaction ID" value="UER00081"/>
</dbReference>
<dbReference type="Gene3D" id="3.10.196.10">
    <property type="entry name" value="Vitamin B12-dependent methionine synthase, activation domain"/>
    <property type="match status" value="1"/>
</dbReference>
<dbReference type="Pfam" id="PF02965">
    <property type="entry name" value="Met_synt_B12"/>
    <property type="match status" value="1"/>
</dbReference>
<evidence type="ECO:0000313" key="31">
    <source>
        <dbReference type="Proteomes" id="UP000231019"/>
    </source>
</evidence>
<dbReference type="InterPro" id="IPR003726">
    <property type="entry name" value="HCY_dom"/>
</dbReference>
<comment type="cofactor">
    <cofactor evidence="3 21 22">
        <name>methylcob(III)alamin</name>
        <dbReference type="ChEBI" id="CHEBI:28115"/>
    </cofactor>
</comment>
<dbReference type="EC" id="2.1.1.13" evidence="6 20"/>
<evidence type="ECO:0000256" key="19">
    <source>
        <dbReference type="ARBA" id="ARBA00031040"/>
    </source>
</evidence>
<protein>
    <recommendedName>
        <fullName evidence="7 20">Methionine synthase</fullName>
        <ecNumber evidence="6 20">2.1.1.13</ecNumber>
    </recommendedName>
    <alternativeName>
        <fullName evidence="19 21">5-methyltetrahydrofolate--homocysteine methyltransferase</fullName>
    </alternativeName>
</protein>
<feature type="binding site" evidence="23">
    <location>
        <position position="1126"/>
    </location>
    <ligand>
        <name>S-adenosyl-L-methionine</name>
        <dbReference type="ChEBI" id="CHEBI:59789"/>
    </ligand>
</feature>
<dbReference type="InterPro" id="IPR003759">
    <property type="entry name" value="Cbl-bd_cap"/>
</dbReference>
<dbReference type="SUPFAM" id="SSF56507">
    <property type="entry name" value="Methionine synthase activation domain-like"/>
    <property type="match status" value="1"/>
</dbReference>
<name>A0A2M7G260_9BACT</name>
<evidence type="ECO:0000256" key="23">
    <source>
        <dbReference type="PIRSR" id="PIRSR000381-2"/>
    </source>
</evidence>
<evidence type="ECO:0000256" key="13">
    <source>
        <dbReference type="ARBA" id="ARBA00022723"/>
    </source>
</evidence>
<dbReference type="PROSITE" id="PS51337">
    <property type="entry name" value="B12_BINDING_NTER"/>
    <property type="match status" value="1"/>
</dbReference>
<keyword evidence="14" id="KW-0677">Repeat</keyword>
<evidence type="ECO:0000256" key="6">
    <source>
        <dbReference type="ARBA" id="ARBA00012032"/>
    </source>
</evidence>
<dbReference type="InterPro" id="IPR033706">
    <property type="entry name" value="Met_synthase_B12-bd"/>
</dbReference>
<evidence type="ECO:0000256" key="17">
    <source>
        <dbReference type="ARBA" id="ARBA00023285"/>
    </source>
</evidence>
<dbReference type="Pfam" id="PF02310">
    <property type="entry name" value="B12-binding"/>
    <property type="match status" value="1"/>
</dbReference>
<dbReference type="CDD" id="cd02069">
    <property type="entry name" value="methionine_synthase_B12_BD"/>
    <property type="match status" value="1"/>
</dbReference>
<feature type="domain" description="B12-binding" evidence="28">
    <location>
        <begin position="739"/>
        <end position="874"/>
    </location>
</feature>
<evidence type="ECO:0000256" key="14">
    <source>
        <dbReference type="ARBA" id="ARBA00022737"/>
    </source>
</evidence>
<organism evidence="30 31">
    <name type="scientific">bacterium (Candidatus Blackallbacteria) CG17_big_fil_post_rev_8_21_14_2_50_48_46</name>
    <dbReference type="NCBI Taxonomy" id="2014261"/>
    <lineage>
        <taxon>Bacteria</taxon>
        <taxon>Candidatus Blackallbacteria</taxon>
    </lineage>
</organism>
<dbReference type="PROSITE" id="PS50974">
    <property type="entry name" value="ADOMET_ACTIVATION"/>
    <property type="match status" value="1"/>
</dbReference>
<dbReference type="Gene3D" id="1.10.1240.10">
    <property type="entry name" value="Methionine synthase domain"/>
    <property type="match status" value="1"/>
</dbReference>
<dbReference type="SUPFAM" id="SSF52242">
    <property type="entry name" value="Cobalamin (vitamin B12)-binding domain"/>
    <property type="match status" value="1"/>
</dbReference>
<dbReference type="InterPro" id="IPR037010">
    <property type="entry name" value="VitB12-dep_Met_synth_activ_sf"/>
</dbReference>
<dbReference type="SUPFAM" id="SSF82282">
    <property type="entry name" value="Homocysteine S-methyltransferase"/>
    <property type="match status" value="1"/>
</dbReference>
<dbReference type="NCBIfam" id="TIGR02082">
    <property type="entry name" value="metH"/>
    <property type="match status" value="1"/>
</dbReference>
<keyword evidence="9 21" id="KW-0028">Amino-acid biosynthesis</keyword>
<evidence type="ECO:0000256" key="18">
    <source>
        <dbReference type="ARBA" id="ARBA00025552"/>
    </source>
</evidence>
<dbReference type="InterPro" id="IPR000489">
    <property type="entry name" value="Pterin-binding_dom"/>
</dbReference>
<feature type="domain" description="B12-binding N-terminal" evidence="29">
    <location>
        <begin position="643"/>
        <end position="737"/>
    </location>
</feature>
<evidence type="ECO:0000256" key="20">
    <source>
        <dbReference type="NCBIfam" id="TIGR02082"/>
    </source>
</evidence>
<dbReference type="Gene3D" id="3.20.20.330">
    <property type="entry name" value="Homocysteine-binding-like domain"/>
    <property type="match status" value="1"/>
</dbReference>
<reference evidence="30 31" key="1">
    <citation type="submission" date="2017-09" db="EMBL/GenBank/DDBJ databases">
        <title>Depth-based differentiation of microbial function through sediment-hosted aquifers and enrichment of novel symbionts in the deep terrestrial subsurface.</title>
        <authorList>
            <person name="Probst A.J."/>
            <person name="Ladd B."/>
            <person name="Jarett J.K."/>
            <person name="Geller-Mcgrath D.E."/>
            <person name="Sieber C.M."/>
            <person name="Emerson J.B."/>
            <person name="Anantharaman K."/>
            <person name="Thomas B.C."/>
            <person name="Malmstrom R."/>
            <person name="Stieglmeier M."/>
            <person name="Klingl A."/>
            <person name="Woyke T."/>
            <person name="Ryan C.M."/>
            <person name="Banfield J.F."/>
        </authorList>
    </citation>
    <scope>NUCLEOTIDE SEQUENCE [LARGE SCALE GENOMIC DNA]</scope>
    <source>
        <strain evidence="30">CG17_big_fil_post_rev_8_21_14_2_50_48_46</strain>
    </source>
</reference>
<evidence type="ECO:0000256" key="1">
    <source>
        <dbReference type="ARBA" id="ARBA00001700"/>
    </source>
</evidence>
<comment type="caution">
    <text evidence="30">The sequence shown here is derived from an EMBL/GenBank/DDBJ whole genome shotgun (WGS) entry which is preliminary data.</text>
</comment>
<dbReference type="PROSITE" id="PS51332">
    <property type="entry name" value="B12_BINDING"/>
    <property type="match status" value="1"/>
</dbReference>
<dbReference type="InterPro" id="IPR050554">
    <property type="entry name" value="Met_Synthase/Corrinoid"/>
</dbReference>
<dbReference type="InterPro" id="IPR036594">
    <property type="entry name" value="Meth_synthase_dom"/>
</dbReference>
<feature type="domain" description="AdoMet activation" evidence="27">
    <location>
        <begin position="889"/>
        <end position="1217"/>
    </location>
</feature>
<dbReference type="InterPro" id="IPR036724">
    <property type="entry name" value="Cobalamin-bd_sf"/>
</dbReference>
<dbReference type="Pfam" id="PF02574">
    <property type="entry name" value="S-methyl_trans"/>
    <property type="match status" value="1"/>
</dbReference>
<evidence type="ECO:0000313" key="30">
    <source>
        <dbReference type="EMBL" id="PIW15867.1"/>
    </source>
</evidence>
<feature type="binding site" evidence="22 24">
    <location>
        <position position="306"/>
    </location>
    <ligand>
        <name>Zn(2+)</name>
        <dbReference type="ChEBI" id="CHEBI:29105"/>
    </ligand>
</feature>
<comment type="domain">
    <text evidence="21">Modular enzyme with four functionally distinct domains. The isolated Hcy-binding domain catalyzes methyl transfer from free methylcobalamin to homocysteine. The Hcy-binding domain in association with the pterin-binding domain catalyzes the methylation of cob(I)alamin by methyltetrahydrofolate and the methylation of homocysteine. The B12-binding domain binds the cofactor. The AdoMet activation domain binds S-adenosyl-L-methionine. Under aerobic conditions cob(I)alamin can be converted to inactive cob(II)alamin. Reductive methylation by S-adenosyl-L-methionine and flavodoxin regenerates methylcobalamin.</text>
</comment>
<sequence>MTTSLEALLKERIVILDGAMGTMIQTFGLEEADFRGEAFKAHPLPLKGCNDLLCLTRPDLIQSIHRDFLLAGADIIETNTFNAQSVSMADYGLEDQVYAINKAAAEVARAAVAEIQKEDPRPRWVAGSIGPTNRTASLSPDVNNPSFRNISFQELVAAYTEQIRGLVDGGVDLLLPETTFDTLNLKAALFALEAYFETTGKRLPVIASVTITDASGRTLSGQTVEAFWNSIAHASLLAVSINCALGAAQMRSHVEELARLAPVHVCCFPNAGLPNEFGGYDETPAQMAAILKDFAQQGWLNIVGGCCGTRPEFIAAIAQAMQGLPPRSLPEVPALPRFSGMEALTLRPDSNFTLVGERTNITGSRKFARLIREENYEAALEVARQQVEGGANLLDVNMDEGLIDSVAVMQKYLYLLASEPDIARLPIMVDSSRFEVLEAGLQCLQGKSVVNSISLKEGEAAFLAQARLVRRYGAAVVVMAFDEGGQAVTAEHKVSICHRAYRLLTEEVGFPPQEIIFDPNILTVATGMEEHAEYGRAFLEAIREIKALCPGALISGGVSNLSFSFRGNDYVREAMHAVFLYHAIQAGMDMGIVNAGQLAVYEDIPAELLTHIEDVLFNRHPEATDRLVSLAESYRKQGTQREKDERWRQAPLQERITHALVHGIDGYLEADLPEALASFERPLEIIEGPLMIGMNIVGDLFGAGKMFLPQVVKSARVMKKAVAWLLPYMEADKSAKSSKGKILLATVKGDVHDIGKNIVGVVLGCNNYEVIDLGVMVPSDKILAEAQAQNADIIGLSGLITPSLDEMVHVAKEMQRLNFKTPLLIGGATTSTKHTAVKIAPAYEGPVLHVNDASRAVTVVSQLLSETQSADYLAQVRAQQALTRERYLNRSARALLSLEQARARAPRFDWQHLELAQPEFSGRRVLTQIPLEQLLPYIDWTPFFSAWELRGVYPAILEHPEMGHAARELFEHAQALLKTVVAEKWLEARAVYGFYPAASEGDDILVYRDASRSEEQTRFHSLRAQEDLGNKPHLALADFVAPVASGRPDWIGSFAVTAGIGLDAHVQRFEAAHDDYNAILLKALADRLAEALAEWLHQKVRQEWGYGQSEDLSAEELIQEKYRGIRPAPGYPACPDHTEKRTIFALLQAEEIGLALTEHCAMTPTAAVSGWYFSHPEARYFSITRLGADQVADYAQRKGVALKEMETWLAPWLGYEP</sequence>
<dbReference type="PROSITE" id="PS50970">
    <property type="entry name" value="HCY"/>
    <property type="match status" value="1"/>
</dbReference>
<evidence type="ECO:0000259" key="27">
    <source>
        <dbReference type="PROSITE" id="PS50974"/>
    </source>
</evidence>
<dbReference type="AlphaFoldDB" id="A0A2M7G260"/>
<proteinExistence type="inferred from homology"/>
<dbReference type="InterPro" id="IPR036589">
    <property type="entry name" value="HCY_dom_sf"/>
</dbReference>
<keyword evidence="12 21" id="KW-0949">S-adenosyl-L-methionine</keyword>
<dbReference type="Proteomes" id="UP000231019">
    <property type="component" value="Unassembled WGS sequence"/>
</dbReference>
<evidence type="ECO:0000256" key="4">
    <source>
        <dbReference type="ARBA" id="ARBA00005178"/>
    </source>
</evidence>
<feature type="binding site" evidence="22 24">
    <location>
        <position position="243"/>
    </location>
    <ligand>
        <name>Zn(2+)</name>
        <dbReference type="ChEBI" id="CHEBI:29105"/>
    </ligand>
</feature>
<feature type="binding site" evidence="23">
    <location>
        <position position="853"/>
    </location>
    <ligand>
        <name>methylcob(III)alamin</name>
        <dbReference type="ChEBI" id="CHEBI:28115"/>
    </ligand>
</feature>
<evidence type="ECO:0000256" key="16">
    <source>
        <dbReference type="ARBA" id="ARBA00023167"/>
    </source>
</evidence>
<accession>A0A2M7G260</accession>
<dbReference type="InterPro" id="IPR006158">
    <property type="entry name" value="Cobalamin-bd"/>
</dbReference>
<comment type="catalytic activity">
    <reaction evidence="1 21">
        <text>(6S)-5-methyl-5,6,7,8-tetrahydrofolate + L-homocysteine = (6S)-5,6,7,8-tetrahydrofolate + L-methionine</text>
        <dbReference type="Rhea" id="RHEA:11172"/>
        <dbReference type="ChEBI" id="CHEBI:18608"/>
        <dbReference type="ChEBI" id="CHEBI:57453"/>
        <dbReference type="ChEBI" id="CHEBI:57844"/>
        <dbReference type="ChEBI" id="CHEBI:58199"/>
        <dbReference type="EC" id="2.1.1.13"/>
    </reaction>
</comment>
<feature type="binding site" evidence="23">
    <location>
        <position position="687"/>
    </location>
    <ligand>
        <name>methylcob(III)alamin</name>
        <dbReference type="ChEBI" id="CHEBI:28115"/>
    </ligand>
</feature>
<dbReference type="FunFam" id="1.10.1240.10:FF:000001">
    <property type="entry name" value="Methionine synthase"/>
    <property type="match status" value="1"/>
</dbReference>
<evidence type="ECO:0000256" key="9">
    <source>
        <dbReference type="ARBA" id="ARBA00022605"/>
    </source>
</evidence>
<evidence type="ECO:0000256" key="15">
    <source>
        <dbReference type="ARBA" id="ARBA00022833"/>
    </source>
</evidence>
<keyword evidence="8 21" id="KW-0489">Methyltransferase</keyword>
<feature type="binding site" evidence="23">
    <location>
        <position position="801"/>
    </location>
    <ligand>
        <name>methylcob(III)alamin</name>
        <dbReference type="ChEBI" id="CHEBI:28115"/>
    </ligand>
</feature>
<evidence type="ECO:0000256" key="12">
    <source>
        <dbReference type="ARBA" id="ARBA00022691"/>
    </source>
</evidence>
<dbReference type="SUPFAM" id="SSF51717">
    <property type="entry name" value="Dihydropteroate synthetase-like"/>
    <property type="match status" value="1"/>
</dbReference>
<evidence type="ECO:0000256" key="24">
    <source>
        <dbReference type="PROSITE-ProRule" id="PRU00333"/>
    </source>
</evidence>
<dbReference type="InterPro" id="IPR011822">
    <property type="entry name" value="MetH"/>
</dbReference>
<feature type="binding site" evidence="23">
    <location>
        <begin position="749"/>
        <end position="753"/>
    </location>
    <ligand>
        <name>methylcob(III)alamin</name>
        <dbReference type="ChEBI" id="CHEBI:28115"/>
    </ligand>
</feature>
<dbReference type="PIRSF" id="PIRSF000381">
    <property type="entry name" value="MetH"/>
    <property type="match status" value="1"/>
</dbReference>
<feature type="domain" description="Pterin-binding" evidence="26">
    <location>
        <begin position="352"/>
        <end position="613"/>
    </location>
</feature>
<dbReference type="InterPro" id="IPR011005">
    <property type="entry name" value="Dihydropteroate_synth-like_sf"/>
</dbReference>
<dbReference type="Gene3D" id="3.40.50.280">
    <property type="entry name" value="Cobalamin-binding domain"/>
    <property type="match status" value="1"/>
</dbReference>
<dbReference type="GO" id="GO:0046653">
    <property type="term" value="P:tetrahydrofolate metabolic process"/>
    <property type="evidence" value="ECO:0007669"/>
    <property type="project" value="TreeGrafter"/>
</dbReference>
<evidence type="ECO:0000259" key="26">
    <source>
        <dbReference type="PROSITE" id="PS50972"/>
    </source>
</evidence>
<dbReference type="EMBL" id="PFFQ01000042">
    <property type="protein sequence ID" value="PIW15867.1"/>
    <property type="molecule type" value="Genomic_DNA"/>
</dbReference>
<dbReference type="PANTHER" id="PTHR45833:SF1">
    <property type="entry name" value="METHIONINE SYNTHASE"/>
    <property type="match status" value="1"/>
</dbReference>